<keyword evidence="1" id="KW-0732">Signal</keyword>
<protein>
    <recommendedName>
        <fullName evidence="4">Imelysin-like domain-containing protein</fullName>
    </recommendedName>
</protein>
<evidence type="ECO:0000313" key="3">
    <source>
        <dbReference type="Proteomes" id="UP000192872"/>
    </source>
</evidence>
<accession>A0A1W9HRU6</accession>
<proteinExistence type="predicted"/>
<name>A0A1W9HRU6_9HYPH</name>
<comment type="caution">
    <text evidence="2">The sequence shown here is derived from an EMBL/GenBank/DDBJ whole genome shotgun (WGS) entry which is preliminary data.</text>
</comment>
<reference evidence="2 3" key="1">
    <citation type="journal article" date="2017" name="Water Res.">
        <title>Comammox in drinking water systems.</title>
        <authorList>
            <person name="Wang Y."/>
            <person name="Ma L."/>
            <person name="Mao Y."/>
            <person name="Jiang X."/>
            <person name="Xia Y."/>
            <person name="Yu K."/>
            <person name="Li B."/>
            <person name="Zhang T."/>
        </authorList>
    </citation>
    <scope>NUCLEOTIDE SEQUENCE [LARGE SCALE GENOMIC DNA]</scope>
    <source>
        <strain evidence="2">SG_bin8</strain>
    </source>
</reference>
<dbReference type="Proteomes" id="UP000192872">
    <property type="component" value="Unassembled WGS sequence"/>
</dbReference>
<evidence type="ECO:0000256" key="1">
    <source>
        <dbReference type="SAM" id="SignalP"/>
    </source>
</evidence>
<feature type="chain" id="PRO_5012981287" description="Imelysin-like domain-containing protein" evidence="1">
    <location>
        <begin position="24"/>
        <end position="125"/>
    </location>
</feature>
<dbReference type="EMBL" id="LWDL01000026">
    <property type="protein sequence ID" value="OQW50190.1"/>
    <property type="molecule type" value="Genomic_DNA"/>
</dbReference>
<evidence type="ECO:0008006" key="4">
    <source>
        <dbReference type="Google" id="ProtNLM"/>
    </source>
</evidence>
<gene>
    <name evidence="2" type="ORF">A4S15_00900</name>
</gene>
<evidence type="ECO:0000313" key="2">
    <source>
        <dbReference type="EMBL" id="OQW50190.1"/>
    </source>
</evidence>
<dbReference type="RefSeq" id="WP_376800195.1">
    <property type="nucleotide sequence ID" value="NZ_DBNB01000028.1"/>
</dbReference>
<dbReference type="AlphaFoldDB" id="A0A1W9HRU6"/>
<feature type="signal peptide" evidence="1">
    <location>
        <begin position="1"/>
        <end position="23"/>
    </location>
</feature>
<sequence>MFARTAAKAAAFTFALAATSAFGGPFRDAENELGQAYADYLTALFQTNQKDRTATDAALAAFEAKWAALSATWKSAPPPQYADDIKLTETLDAVARIAGKAQAALLTHVLALRLIRILGKTAMFS</sequence>
<organism evidence="2 3">
    <name type="scientific">Candidatus Raskinella chloraquaticus</name>
    <dbReference type="NCBI Taxonomy" id="1951219"/>
    <lineage>
        <taxon>Bacteria</taxon>
        <taxon>Pseudomonadati</taxon>
        <taxon>Pseudomonadota</taxon>
        <taxon>Alphaproteobacteria</taxon>
        <taxon>Hyphomicrobiales</taxon>
        <taxon>Phreatobacteraceae</taxon>
        <taxon>Candidatus Raskinella</taxon>
    </lineage>
</organism>